<dbReference type="Gene3D" id="3.30.450.90">
    <property type="match status" value="1"/>
</dbReference>
<dbReference type="Proteomes" id="UP001230978">
    <property type="component" value="Plasmid unnamed2"/>
</dbReference>
<reference evidence="5 6" key="1">
    <citation type="submission" date="2023-04" db="EMBL/GenBank/DDBJ databases">
        <title>YMD61, complete Genome.</title>
        <authorList>
            <person name="Zhang J."/>
        </authorList>
    </citation>
    <scope>NUCLEOTIDE SEQUENCE [LARGE SCALE GENOMIC DNA]</scope>
    <source>
        <strain evidence="5 6">YMD61</strain>
        <plasmid evidence="5 6">unnamed2</plasmid>
    </source>
</reference>
<comment type="similarity">
    <text evidence="1">Belongs to the GSP E family.</text>
</comment>
<dbReference type="InterPro" id="IPR027417">
    <property type="entry name" value="P-loop_NTPase"/>
</dbReference>
<evidence type="ECO:0000256" key="3">
    <source>
        <dbReference type="ARBA" id="ARBA00022840"/>
    </source>
</evidence>
<evidence type="ECO:0000313" key="6">
    <source>
        <dbReference type="Proteomes" id="UP001230978"/>
    </source>
</evidence>
<geneLocation type="plasmid" evidence="5 6">
    <name>unnamed2</name>
</geneLocation>
<dbReference type="InterPro" id="IPR003593">
    <property type="entry name" value="AAA+_ATPase"/>
</dbReference>
<accession>A0ABY8QDK0</accession>
<dbReference type="InterPro" id="IPR001482">
    <property type="entry name" value="T2SS/T4SS_dom"/>
</dbReference>
<keyword evidence="6" id="KW-1185">Reference proteome</keyword>
<proteinExistence type="inferred from homology"/>
<evidence type="ECO:0000259" key="4">
    <source>
        <dbReference type="SMART" id="SM00382"/>
    </source>
</evidence>
<dbReference type="InterPro" id="IPR007831">
    <property type="entry name" value="T2SS_GspE_N"/>
</dbReference>
<feature type="domain" description="AAA+ ATPase" evidence="4">
    <location>
        <begin position="296"/>
        <end position="417"/>
    </location>
</feature>
<dbReference type="CDD" id="cd01129">
    <property type="entry name" value="PulE-GspE-like"/>
    <property type="match status" value="1"/>
</dbReference>
<gene>
    <name evidence="5" type="ORF">QF092_19920</name>
</gene>
<keyword evidence="5" id="KW-0614">Plasmid</keyword>
<dbReference type="Pfam" id="PF00437">
    <property type="entry name" value="T2SSE"/>
    <property type="match status" value="1"/>
</dbReference>
<keyword evidence="3" id="KW-0067">ATP-binding</keyword>
<dbReference type="Gene3D" id="3.40.50.300">
    <property type="entry name" value="P-loop containing nucleotide triphosphate hydrolases"/>
    <property type="match status" value="1"/>
</dbReference>
<evidence type="ECO:0000256" key="2">
    <source>
        <dbReference type="ARBA" id="ARBA00022741"/>
    </source>
</evidence>
<dbReference type="PANTHER" id="PTHR30258:SF2">
    <property type="entry name" value="COMG OPERON PROTEIN 1"/>
    <property type="match status" value="1"/>
</dbReference>
<dbReference type="Pfam" id="PF05157">
    <property type="entry name" value="MshEN"/>
    <property type="match status" value="1"/>
</dbReference>
<dbReference type="InterPro" id="IPR037257">
    <property type="entry name" value="T2SS_E_N_sf"/>
</dbReference>
<dbReference type="SUPFAM" id="SSF160246">
    <property type="entry name" value="EspE N-terminal domain-like"/>
    <property type="match status" value="1"/>
</dbReference>
<dbReference type="SMART" id="SM00382">
    <property type="entry name" value="AAA"/>
    <property type="match status" value="1"/>
</dbReference>
<protein>
    <submittedName>
        <fullName evidence="5">GspE/PulE family protein</fullName>
    </submittedName>
</protein>
<name>A0ABY8QDK0_9RHOB</name>
<dbReference type="RefSeq" id="WP_281470501.1">
    <property type="nucleotide sequence ID" value="NZ_CP124537.1"/>
</dbReference>
<dbReference type="Gene3D" id="3.30.300.160">
    <property type="entry name" value="Type II secretion system, protein E, N-terminal domain"/>
    <property type="match status" value="1"/>
</dbReference>
<organism evidence="5 6">
    <name type="scientific">Fuscovulum ytuae</name>
    <dbReference type="NCBI Taxonomy" id="3042299"/>
    <lineage>
        <taxon>Bacteria</taxon>
        <taxon>Pseudomonadati</taxon>
        <taxon>Pseudomonadota</taxon>
        <taxon>Alphaproteobacteria</taxon>
        <taxon>Rhodobacterales</taxon>
        <taxon>Paracoccaceae</taxon>
        <taxon>Fuscovulum</taxon>
    </lineage>
</organism>
<dbReference type="SUPFAM" id="SSF52540">
    <property type="entry name" value="P-loop containing nucleoside triphosphate hydrolases"/>
    <property type="match status" value="1"/>
</dbReference>
<evidence type="ECO:0000313" key="5">
    <source>
        <dbReference type="EMBL" id="WGV18355.1"/>
    </source>
</evidence>
<evidence type="ECO:0000256" key="1">
    <source>
        <dbReference type="ARBA" id="ARBA00006611"/>
    </source>
</evidence>
<dbReference type="EMBL" id="CP124537">
    <property type="protein sequence ID" value="WGV18355.1"/>
    <property type="molecule type" value="Genomic_DNA"/>
</dbReference>
<keyword evidence="2" id="KW-0547">Nucleotide-binding</keyword>
<sequence length="466" mass="49968">MSPFDADLARLLSARPGFTADLDRAKTMATAEGLPLHRLLIDRGLVEEETVLPALAAAMNLPYVSDPWSAGTVDTAAVARLTPAYLRSRAAVPLVAETGPQPVLLADPTDAALLSELAFHLDRPVAPRVATLRTLRAILSESPSDTVEAADIHQPETADDGPVIRFVAETLAEAVASGASDIHVESLPSGLAVRMRINGLLVPMNTDPAIPAPSVFARLKVMARANVAERRLPQDARFSSTFSGRRIDFRLSSLPTQHGESIVLRILDPQALRLGWDRLGFAPDMVARITACIERPSGLFLVTGPTGSGKTTTLYTALAHLNSPRRKIVTVEDPVEYSLPGVQQVQVQEEIGLTFARILRSILRHDPNVIMVGEIRDSETAEIACRAAQVGRLVLSTLHTRDARGARTRLVDLGVPDYIVGDVLRGVLAQSLALTDCPDCGGAGCRTCAFTGTSARRLEADLVTFD</sequence>
<dbReference type="PANTHER" id="PTHR30258">
    <property type="entry name" value="TYPE II SECRETION SYSTEM PROTEIN GSPE-RELATED"/>
    <property type="match status" value="1"/>
</dbReference>